<comment type="caution">
    <text evidence="1">The sequence shown here is derived from an EMBL/GenBank/DDBJ whole genome shotgun (WGS) entry which is preliminary data.</text>
</comment>
<protein>
    <submittedName>
        <fullName evidence="1">Uncharacterized protein</fullName>
    </submittedName>
</protein>
<dbReference type="Proteomes" id="UP001140234">
    <property type="component" value="Unassembled WGS sequence"/>
</dbReference>
<name>A0ACC1JM20_9FUNG</name>
<keyword evidence="2" id="KW-1185">Reference proteome</keyword>
<feature type="non-terminal residue" evidence="1">
    <location>
        <position position="1"/>
    </location>
</feature>
<reference evidence="1" key="1">
    <citation type="submission" date="2022-07" db="EMBL/GenBank/DDBJ databases">
        <title>Phylogenomic reconstructions and comparative analyses of Kickxellomycotina fungi.</title>
        <authorList>
            <person name="Reynolds N.K."/>
            <person name="Stajich J.E."/>
            <person name="Barry K."/>
            <person name="Grigoriev I.V."/>
            <person name="Crous P."/>
            <person name="Smith M.E."/>
        </authorList>
    </citation>
    <scope>NUCLEOTIDE SEQUENCE</scope>
    <source>
        <strain evidence="1">CBS 109366</strain>
    </source>
</reference>
<organism evidence="1 2">
    <name type="scientific">Coemansia nantahalensis</name>
    <dbReference type="NCBI Taxonomy" id="2789366"/>
    <lineage>
        <taxon>Eukaryota</taxon>
        <taxon>Fungi</taxon>
        <taxon>Fungi incertae sedis</taxon>
        <taxon>Zoopagomycota</taxon>
        <taxon>Kickxellomycotina</taxon>
        <taxon>Kickxellomycetes</taxon>
        <taxon>Kickxellales</taxon>
        <taxon>Kickxellaceae</taxon>
        <taxon>Coemansia</taxon>
    </lineage>
</organism>
<evidence type="ECO:0000313" key="2">
    <source>
        <dbReference type="Proteomes" id="UP001140234"/>
    </source>
</evidence>
<evidence type="ECO:0000313" key="1">
    <source>
        <dbReference type="EMBL" id="KAJ2762970.1"/>
    </source>
</evidence>
<sequence>EGHGPSDDGDSYAEDDEYADEDEDIDDDEDDDEDDDDNDEDDDDDDDDEGVADDEEGGDTARSSGDFASGLPSDASMDTMAEDPPAATDIGQQMGFGQVAIYGSGPSMDACQNLLQTLQSMDAVSASAQLFPAYAADISAPPYGAGGGAGMAHTNMHTAAGQPHNYPSDLLLAVHNGKVF</sequence>
<accession>A0ACC1JM20</accession>
<proteinExistence type="predicted"/>
<dbReference type="EMBL" id="JANBUJ010002847">
    <property type="protein sequence ID" value="KAJ2762970.1"/>
    <property type="molecule type" value="Genomic_DNA"/>
</dbReference>
<gene>
    <name evidence="1" type="ORF">IWQ57_005668</name>
</gene>